<dbReference type="PROSITE" id="PS51352">
    <property type="entry name" value="THIOREDOXIN_2"/>
    <property type="match status" value="1"/>
</dbReference>
<evidence type="ECO:0000256" key="4">
    <source>
        <dbReference type="SAM" id="SignalP"/>
    </source>
</evidence>
<evidence type="ECO:0000256" key="3">
    <source>
        <dbReference type="SAM" id="Coils"/>
    </source>
</evidence>
<dbReference type="Gene3D" id="3.40.30.10">
    <property type="entry name" value="Glutaredoxin"/>
    <property type="match status" value="1"/>
</dbReference>
<dbReference type="EMBL" id="HE806320">
    <property type="protein sequence ID" value="CCH61402.1"/>
    <property type="molecule type" value="Genomic_DNA"/>
</dbReference>
<sequence length="291" mass="33794">MACIKSLIINFLSLTLIPLVLASSNNNASIIDTPKVVTHVSNLTYFYDLVNSQESYTVIKYYTTWCSHCKHLSPIFEKVGQQFGNEGKKNINFIEVDCDEFGSLCRKLDGFPMIQLIKRRLTPNPNVLADIDKERLYKRLWIKFKYAFKNPDWKIDHEYSVFFQGKRNAENIYNFIDVLIQNHENYSMVKKVIDNKFVCEDDSACKIGKTFYQDIIAPIVHSETSSKESIAKHLIDEREKIDLNAELQNEIKKLQEGIVDYFIDALGEDYFMEEASKNEVLEKEAPQNDEL</sequence>
<dbReference type="OrthoDB" id="10264505at2759"/>
<dbReference type="CDD" id="cd02961">
    <property type="entry name" value="PDI_a_family"/>
    <property type="match status" value="1"/>
</dbReference>
<dbReference type="GO" id="GO:0003756">
    <property type="term" value="F:protein disulfide isomerase activity"/>
    <property type="evidence" value="ECO:0007669"/>
    <property type="project" value="TreeGrafter"/>
</dbReference>
<accession>I2H4V0</accession>
<gene>
    <name evidence="6" type="primary">TBLA0E03470</name>
    <name evidence="6" type="ORF">TBLA_0E03470</name>
</gene>
<comment type="similarity">
    <text evidence="1">Belongs to the protein disulfide isomerase family.</text>
</comment>
<evidence type="ECO:0000259" key="5">
    <source>
        <dbReference type="PROSITE" id="PS51352"/>
    </source>
</evidence>
<dbReference type="InterPro" id="IPR051063">
    <property type="entry name" value="PDI"/>
</dbReference>
<dbReference type="RefSeq" id="XP_004180921.1">
    <property type="nucleotide sequence ID" value="XM_004180873.1"/>
</dbReference>
<dbReference type="PANTHER" id="PTHR45672">
    <property type="entry name" value="PROTEIN DISULFIDE-ISOMERASE C17H9.14C-RELATED"/>
    <property type="match status" value="1"/>
</dbReference>
<keyword evidence="3" id="KW-0175">Coiled coil</keyword>
<dbReference type="AlphaFoldDB" id="I2H4V0"/>
<feature type="chain" id="PRO_5003660237" description="Thioredoxin domain-containing protein" evidence="4">
    <location>
        <begin position="23"/>
        <end position="291"/>
    </location>
</feature>
<feature type="coiled-coil region" evidence="3">
    <location>
        <begin position="237"/>
        <end position="264"/>
    </location>
</feature>
<proteinExistence type="inferred from homology"/>
<dbReference type="FunCoup" id="I2H4V0">
    <property type="interactions" value="183"/>
</dbReference>
<dbReference type="GeneID" id="14496475"/>
<dbReference type="GO" id="GO:0006457">
    <property type="term" value="P:protein folding"/>
    <property type="evidence" value="ECO:0007669"/>
    <property type="project" value="TreeGrafter"/>
</dbReference>
<dbReference type="InParanoid" id="I2H4V0"/>
<dbReference type="GO" id="GO:0005783">
    <property type="term" value="C:endoplasmic reticulum"/>
    <property type="evidence" value="ECO:0007669"/>
    <property type="project" value="TreeGrafter"/>
</dbReference>
<dbReference type="SUPFAM" id="SSF52833">
    <property type="entry name" value="Thioredoxin-like"/>
    <property type="match status" value="1"/>
</dbReference>
<keyword evidence="2 4" id="KW-0732">Signal</keyword>
<organism evidence="6 7">
    <name type="scientific">Henningerozyma blattae (strain ATCC 34711 / CBS 6284 / DSM 70876 / NBRC 10599 / NRRL Y-10934 / UCD 77-7)</name>
    <name type="common">Yeast</name>
    <name type="synonym">Tetrapisispora blattae</name>
    <dbReference type="NCBI Taxonomy" id="1071380"/>
    <lineage>
        <taxon>Eukaryota</taxon>
        <taxon>Fungi</taxon>
        <taxon>Dikarya</taxon>
        <taxon>Ascomycota</taxon>
        <taxon>Saccharomycotina</taxon>
        <taxon>Saccharomycetes</taxon>
        <taxon>Saccharomycetales</taxon>
        <taxon>Saccharomycetaceae</taxon>
        <taxon>Henningerozyma</taxon>
    </lineage>
</organism>
<evidence type="ECO:0000313" key="6">
    <source>
        <dbReference type="EMBL" id="CCH61402.1"/>
    </source>
</evidence>
<protein>
    <recommendedName>
        <fullName evidence="5">Thioredoxin domain-containing protein</fullName>
    </recommendedName>
</protein>
<evidence type="ECO:0000256" key="1">
    <source>
        <dbReference type="ARBA" id="ARBA00006347"/>
    </source>
</evidence>
<dbReference type="InterPro" id="IPR013766">
    <property type="entry name" value="Thioredoxin_domain"/>
</dbReference>
<feature type="domain" description="Thioredoxin" evidence="5">
    <location>
        <begin position="10"/>
        <end position="181"/>
    </location>
</feature>
<dbReference type="InterPro" id="IPR036249">
    <property type="entry name" value="Thioredoxin-like_sf"/>
</dbReference>
<dbReference type="eggNOG" id="KOG0191">
    <property type="taxonomic scope" value="Eukaryota"/>
</dbReference>
<dbReference type="Pfam" id="PF00085">
    <property type="entry name" value="Thioredoxin"/>
    <property type="match status" value="1"/>
</dbReference>
<dbReference type="HOGENOM" id="CLU_957058_0_0_1"/>
<dbReference type="STRING" id="1071380.I2H4V0"/>
<evidence type="ECO:0000256" key="2">
    <source>
        <dbReference type="ARBA" id="ARBA00022729"/>
    </source>
</evidence>
<keyword evidence="7" id="KW-1185">Reference proteome</keyword>
<reference evidence="6 7" key="1">
    <citation type="journal article" date="2011" name="Proc. Natl. Acad. Sci. U.S.A.">
        <title>Evolutionary erosion of yeast sex chromosomes by mating-type switching accidents.</title>
        <authorList>
            <person name="Gordon J.L."/>
            <person name="Armisen D."/>
            <person name="Proux-Wera E."/>
            <person name="Oheigeartaigh S.S."/>
            <person name="Byrne K.P."/>
            <person name="Wolfe K.H."/>
        </authorList>
    </citation>
    <scope>NUCLEOTIDE SEQUENCE [LARGE SCALE GENOMIC DNA]</scope>
    <source>
        <strain evidence="7">ATCC 34711 / CBS 6284 / DSM 70876 / NBRC 10599 / NRRL Y-10934 / UCD 77-7</strain>
    </source>
</reference>
<evidence type="ECO:0000313" key="7">
    <source>
        <dbReference type="Proteomes" id="UP000002866"/>
    </source>
</evidence>
<dbReference type="KEGG" id="tbl:TBLA_0E03470"/>
<dbReference type="Proteomes" id="UP000002866">
    <property type="component" value="Chromosome 5"/>
</dbReference>
<feature type="signal peptide" evidence="4">
    <location>
        <begin position="1"/>
        <end position="22"/>
    </location>
</feature>
<name>I2H4V0_HENB6</name>
<dbReference type="PANTHER" id="PTHR45672:SF3">
    <property type="entry name" value="THIOREDOXIN DOMAIN-CONTAINING PROTEIN 5"/>
    <property type="match status" value="1"/>
</dbReference>